<dbReference type="EMBL" id="JAANQT010001131">
    <property type="protein sequence ID" value="KAG1306449.1"/>
    <property type="molecule type" value="Genomic_DNA"/>
</dbReference>
<evidence type="ECO:0000256" key="1">
    <source>
        <dbReference type="SAM" id="MobiDB-lite"/>
    </source>
</evidence>
<sequence length="359" mass="41280">MNSVQSKFKSFSISANDSKSKSSEKSQLTSNPSQKKSLVIRKPLPKVYSRQNSKHLPKTQANMKKGKIPNGRLSNDCDHYQRSRSPVHTSGRATAEIYQEFQHVIENGGTEADMSNILERIQQTRSEESVIRRATQQKCNGFNKGGNTHRGFGRRGCANGNKEILLFREGEEDTGLLVVPRTISVVSASVFNMFKPLSFLYLSKPRTVEQIMNDINENDTANRYLTTGEAFELFKRLQIEERAQRDGNLHDSDLSLGISEYLDGTLMYELKEKSKRFKRQELIPELKQWKIDTFQIVNNIYKYSENTRVQARASTEIYKQSYYLQQKIQFNNEEDKHIFEGVVDQATKLADFEFGQAKF</sequence>
<dbReference type="AlphaFoldDB" id="A0A9P7BRD1"/>
<accession>A0A9P7BRD1</accession>
<proteinExistence type="predicted"/>
<name>A0A9P7BRD1_RHIOR</name>
<organism evidence="2 3">
    <name type="scientific">Rhizopus oryzae</name>
    <name type="common">Mucormycosis agent</name>
    <name type="synonym">Rhizopus arrhizus var. delemar</name>
    <dbReference type="NCBI Taxonomy" id="64495"/>
    <lineage>
        <taxon>Eukaryota</taxon>
        <taxon>Fungi</taxon>
        <taxon>Fungi incertae sedis</taxon>
        <taxon>Mucoromycota</taxon>
        <taxon>Mucoromycotina</taxon>
        <taxon>Mucoromycetes</taxon>
        <taxon>Mucorales</taxon>
        <taxon>Mucorineae</taxon>
        <taxon>Rhizopodaceae</taxon>
        <taxon>Rhizopus</taxon>
    </lineage>
</organism>
<reference evidence="2" key="1">
    <citation type="journal article" date="2020" name="Microb. Genom.">
        <title>Genetic diversity of clinical and environmental Mucorales isolates obtained from an investigation of mucormycosis cases among solid organ transplant recipients.</title>
        <authorList>
            <person name="Nguyen M.H."/>
            <person name="Kaul D."/>
            <person name="Muto C."/>
            <person name="Cheng S.J."/>
            <person name="Richter R.A."/>
            <person name="Bruno V.M."/>
            <person name="Liu G."/>
            <person name="Beyhan S."/>
            <person name="Sundermann A.J."/>
            <person name="Mounaud S."/>
            <person name="Pasculle A.W."/>
            <person name="Nierman W.C."/>
            <person name="Driscoll E."/>
            <person name="Cumbie R."/>
            <person name="Clancy C.J."/>
            <person name="Dupont C.L."/>
        </authorList>
    </citation>
    <scope>NUCLEOTIDE SEQUENCE</scope>
    <source>
        <strain evidence="2">GL11</strain>
    </source>
</reference>
<evidence type="ECO:0000313" key="2">
    <source>
        <dbReference type="EMBL" id="KAG1306449.1"/>
    </source>
</evidence>
<keyword evidence="3" id="KW-1185">Reference proteome</keyword>
<evidence type="ECO:0000313" key="3">
    <source>
        <dbReference type="Proteomes" id="UP000716291"/>
    </source>
</evidence>
<dbReference type="Proteomes" id="UP000716291">
    <property type="component" value="Unassembled WGS sequence"/>
</dbReference>
<protein>
    <submittedName>
        <fullName evidence="2">Uncharacterized protein</fullName>
    </submittedName>
</protein>
<comment type="caution">
    <text evidence="2">The sequence shown here is derived from an EMBL/GenBank/DDBJ whole genome shotgun (WGS) entry which is preliminary data.</text>
</comment>
<gene>
    <name evidence="2" type="ORF">G6F64_007590</name>
</gene>
<feature type="region of interest" description="Disordered" evidence="1">
    <location>
        <begin position="1"/>
        <end position="91"/>
    </location>
</feature>